<dbReference type="NCBIfam" id="TIGR01554">
    <property type="entry name" value="major_cap_HK97"/>
    <property type="match status" value="1"/>
</dbReference>
<comment type="caution">
    <text evidence="7">The sequence shown here is derived from an EMBL/GenBank/DDBJ whole genome shotgun (WGS) entry which is preliminary data.</text>
</comment>
<keyword evidence="3" id="KW-0645">Protease</keyword>
<proteinExistence type="predicted"/>
<gene>
    <name evidence="7" type="ORF">KIP89_11065</name>
</gene>
<reference evidence="7" key="1">
    <citation type="submission" date="2021-05" db="EMBL/GenBank/DDBJ databases">
        <authorList>
            <person name="Sun Q."/>
            <person name="Inoue M."/>
        </authorList>
    </citation>
    <scope>NUCLEOTIDE SEQUENCE</scope>
    <source>
        <strain evidence="7">VKM B-3255</strain>
    </source>
</reference>
<evidence type="ECO:0000256" key="4">
    <source>
        <dbReference type="ARBA" id="ARBA00022801"/>
    </source>
</evidence>
<dbReference type="InterPro" id="IPR006433">
    <property type="entry name" value="Prohead_protease"/>
</dbReference>
<dbReference type="InterPro" id="IPR024455">
    <property type="entry name" value="Phage_capsid"/>
</dbReference>
<evidence type="ECO:0000259" key="5">
    <source>
        <dbReference type="Pfam" id="PF04586"/>
    </source>
</evidence>
<organism evidence="7 8">
    <name type="scientific">Ancylobacter radicis</name>
    <dbReference type="NCBI Taxonomy" id="2836179"/>
    <lineage>
        <taxon>Bacteria</taxon>
        <taxon>Pseudomonadati</taxon>
        <taxon>Pseudomonadota</taxon>
        <taxon>Alphaproteobacteria</taxon>
        <taxon>Hyphomicrobiales</taxon>
        <taxon>Xanthobacteraceae</taxon>
        <taxon>Ancylobacter</taxon>
    </lineage>
</organism>
<evidence type="ECO:0000256" key="3">
    <source>
        <dbReference type="ARBA" id="ARBA00022670"/>
    </source>
</evidence>
<comment type="subcellular location">
    <subcellularLocation>
        <location evidence="1">Virion</location>
    </subcellularLocation>
</comment>
<name>A0ABS5R7L9_9HYPH</name>
<evidence type="ECO:0000313" key="7">
    <source>
        <dbReference type="EMBL" id="MBS9477649.1"/>
    </source>
</evidence>
<dbReference type="Gene3D" id="3.30.2400.10">
    <property type="entry name" value="Major capsid protein gp5"/>
    <property type="match status" value="1"/>
</dbReference>
<dbReference type="Proteomes" id="UP001166585">
    <property type="component" value="Unassembled WGS sequence"/>
</dbReference>
<accession>A0ABS5R7L9</accession>
<dbReference type="Pfam" id="PF05065">
    <property type="entry name" value="Phage_capsid"/>
    <property type="match status" value="1"/>
</dbReference>
<feature type="domain" description="Phage capsid-like C-terminal" evidence="6">
    <location>
        <begin position="241"/>
        <end position="512"/>
    </location>
</feature>
<dbReference type="NCBIfam" id="TIGR01543">
    <property type="entry name" value="proheadase_HK97"/>
    <property type="match status" value="1"/>
</dbReference>
<feature type="domain" description="Prohead serine protease" evidence="5">
    <location>
        <begin position="13"/>
        <end position="144"/>
    </location>
</feature>
<keyword evidence="4" id="KW-0378">Hydrolase</keyword>
<dbReference type="Gene3D" id="3.30.2320.10">
    <property type="entry name" value="hypothetical protein PF0899 domain"/>
    <property type="match status" value="1"/>
</dbReference>
<dbReference type="Pfam" id="PF04586">
    <property type="entry name" value="Peptidase_S78"/>
    <property type="match status" value="1"/>
</dbReference>
<evidence type="ECO:0000313" key="8">
    <source>
        <dbReference type="Proteomes" id="UP001166585"/>
    </source>
</evidence>
<dbReference type="SUPFAM" id="SSF56563">
    <property type="entry name" value="Major capsid protein gp5"/>
    <property type="match status" value="1"/>
</dbReference>
<dbReference type="InterPro" id="IPR054612">
    <property type="entry name" value="Phage_capsid-like_C"/>
</dbReference>
<keyword evidence="8" id="KW-1185">Reference proteome</keyword>
<sequence length="516" mass="54825">MESLFLETKFSADEAGTIEGIAWPFGSPDRIGDIITKGAFASARAPLPMLDAHNQRAVIGVWESITENETGLHVKGRLLIDDVPGAREMRAKIMAGAVRGLSIGFAAKGATPRPGGGRSIRHVDLAEISLVSVPAHPGARVTTIKGAETEPMTEPTTPAVPENKAAEPDVAALITKALEPVTKGLTDRLDKIEAKVNRPNGSETKTEPSVERKAFTAYLRHGKEAGPEELKALTVSSDPQGGFLAPAEMSSEFIRDLVEFSPIRTLATVRTTSASSVSYPKRTGITNAKWKGETQAQEGSEPSFGQVEIPIREVNTYVDVSNQLLADSGGTAEAEVRLALAEDFGQKEGLAFVSGNGVLEPEGLLTASGIGETINGHATNLSADALVTLMYALPAAYRARGSWLMNGGTLAVIRKLKDGQGNYLWQPSYQAGQPEMILGRPVTEAVDMPDVASGAFPIMFGDFATAYRIVDRLSLSILVNPYLLATNGMTRIHATRRTGAGVVQAKALRKLKMAAS</sequence>
<dbReference type="InterPro" id="IPR054613">
    <property type="entry name" value="Peptidase_S78_dom"/>
</dbReference>
<dbReference type="RefSeq" id="WP_213755388.1">
    <property type="nucleotide sequence ID" value="NZ_JAHCQH010000015.1"/>
</dbReference>
<evidence type="ECO:0000259" key="6">
    <source>
        <dbReference type="Pfam" id="PF05065"/>
    </source>
</evidence>
<dbReference type="EMBL" id="JAHCQH010000015">
    <property type="protein sequence ID" value="MBS9477649.1"/>
    <property type="molecule type" value="Genomic_DNA"/>
</dbReference>
<evidence type="ECO:0000256" key="2">
    <source>
        <dbReference type="ARBA" id="ARBA00022612"/>
    </source>
</evidence>
<protein>
    <submittedName>
        <fullName evidence="7">Phage major capsid protein</fullName>
    </submittedName>
</protein>
<evidence type="ECO:0000256" key="1">
    <source>
        <dbReference type="ARBA" id="ARBA00004328"/>
    </source>
</evidence>
<keyword evidence="2" id="KW-1188">Viral release from host cell</keyword>